<evidence type="ECO:0000256" key="1">
    <source>
        <dbReference type="SAM" id="Phobius"/>
    </source>
</evidence>
<reference evidence="2 3" key="1">
    <citation type="submission" date="2016-03" db="EMBL/GenBank/DDBJ databases">
        <title>EvidentialGene: Evidence-directed Construction of Genes on Genomes.</title>
        <authorList>
            <person name="Gilbert D.G."/>
            <person name="Choi J.-H."/>
            <person name="Mockaitis K."/>
            <person name="Colbourne J."/>
            <person name="Pfrender M."/>
        </authorList>
    </citation>
    <scope>NUCLEOTIDE SEQUENCE [LARGE SCALE GENOMIC DNA]</scope>
    <source>
        <strain evidence="2 3">Xinb3</strain>
        <tissue evidence="2">Complete organism</tissue>
    </source>
</reference>
<comment type="caution">
    <text evidence="2">The sequence shown here is derived from an EMBL/GenBank/DDBJ whole genome shotgun (WGS) entry which is preliminary data.</text>
</comment>
<accession>A0A164ZJJ6</accession>
<dbReference type="EMBL" id="LRGB01000715">
    <property type="protein sequence ID" value="KZS16440.1"/>
    <property type="molecule type" value="Genomic_DNA"/>
</dbReference>
<protein>
    <submittedName>
        <fullName evidence="2">Uncharacterized protein</fullName>
    </submittedName>
</protein>
<keyword evidence="1" id="KW-1133">Transmembrane helix</keyword>
<gene>
    <name evidence="2" type="ORF">APZ42_017829</name>
</gene>
<keyword evidence="3" id="KW-1185">Reference proteome</keyword>
<dbReference type="AlphaFoldDB" id="A0A164ZJJ6"/>
<feature type="transmembrane region" description="Helical" evidence="1">
    <location>
        <begin position="43"/>
        <end position="62"/>
    </location>
</feature>
<feature type="transmembrane region" description="Helical" evidence="1">
    <location>
        <begin position="21"/>
        <end position="37"/>
    </location>
</feature>
<sequence>MYSIFYIHSKKQTYKKKSFPCYFVYDIISFCLPFLSNCLRIKISNVLILISFIFCTLCNLTWPD</sequence>
<proteinExistence type="predicted"/>
<evidence type="ECO:0000313" key="3">
    <source>
        <dbReference type="Proteomes" id="UP000076858"/>
    </source>
</evidence>
<name>A0A164ZJJ6_9CRUS</name>
<dbReference type="Proteomes" id="UP000076858">
    <property type="component" value="Unassembled WGS sequence"/>
</dbReference>
<evidence type="ECO:0000313" key="2">
    <source>
        <dbReference type="EMBL" id="KZS16440.1"/>
    </source>
</evidence>
<keyword evidence="1" id="KW-0472">Membrane</keyword>
<organism evidence="2 3">
    <name type="scientific">Daphnia magna</name>
    <dbReference type="NCBI Taxonomy" id="35525"/>
    <lineage>
        <taxon>Eukaryota</taxon>
        <taxon>Metazoa</taxon>
        <taxon>Ecdysozoa</taxon>
        <taxon>Arthropoda</taxon>
        <taxon>Crustacea</taxon>
        <taxon>Branchiopoda</taxon>
        <taxon>Diplostraca</taxon>
        <taxon>Cladocera</taxon>
        <taxon>Anomopoda</taxon>
        <taxon>Daphniidae</taxon>
        <taxon>Daphnia</taxon>
    </lineage>
</organism>
<keyword evidence="1" id="KW-0812">Transmembrane</keyword>